<gene>
    <name evidence="6" type="ORF">ACH4GP_12195</name>
</gene>
<dbReference type="Gene3D" id="1.10.357.10">
    <property type="entry name" value="Tetracycline Repressor, domain 2"/>
    <property type="match status" value="1"/>
</dbReference>
<evidence type="ECO:0000313" key="6">
    <source>
        <dbReference type="EMBL" id="MFH8585147.1"/>
    </source>
</evidence>
<evidence type="ECO:0000256" key="4">
    <source>
        <dbReference type="PROSITE-ProRule" id="PRU00335"/>
    </source>
</evidence>
<comment type="caution">
    <text evidence="6">The sequence shown here is derived from an EMBL/GenBank/DDBJ whole genome shotgun (WGS) entry which is preliminary data.</text>
</comment>
<feature type="DNA-binding region" description="H-T-H motif" evidence="4">
    <location>
        <begin position="64"/>
        <end position="83"/>
    </location>
</feature>
<evidence type="ECO:0000259" key="5">
    <source>
        <dbReference type="PROSITE" id="PS50977"/>
    </source>
</evidence>
<keyword evidence="2 4" id="KW-0238">DNA-binding</keyword>
<dbReference type="InterPro" id="IPR036271">
    <property type="entry name" value="Tet_transcr_reg_TetR-rel_C_sf"/>
</dbReference>
<evidence type="ECO:0000313" key="7">
    <source>
        <dbReference type="Proteomes" id="UP001610990"/>
    </source>
</evidence>
<dbReference type="InterPro" id="IPR009057">
    <property type="entry name" value="Homeodomain-like_sf"/>
</dbReference>
<dbReference type="Pfam" id="PF16859">
    <property type="entry name" value="TetR_C_11"/>
    <property type="match status" value="1"/>
</dbReference>
<keyword evidence="1" id="KW-0805">Transcription regulation</keyword>
<evidence type="ECO:0000256" key="3">
    <source>
        <dbReference type="ARBA" id="ARBA00023163"/>
    </source>
</evidence>
<sequence length="238" mass="25733">MFPQGAQGPLGKLSGVTLSPNVDQTVEAAVDHRKGPRRRGEELESAILTAALEELTEVGYAALTMERVATRARTSKAALYRRWPGRAELVVDACKLHRVADIDLPDTGALRTDMIALLRQVAAKMTSPFGGILRGLLAEMTRDPDFARLIREQVHTAGPATIRVILERAVERGEVERRILGSRRATVATDLLRNEFLMFGAPIEDETITEIIDDVYLPLVLSPAPKTASAAGSGGGAE</sequence>
<dbReference type="EMBL" id="JBIRGH010000006">
    <property type="protein sequence ID" value="MFH8585147.1"/>
    <property type="molecule type" value="Genomic_DNA"/>
</dbReference>
<name>A0ABW7RBK9_9ACTN</name>
<protein>
    <submittedName>
        <fullName evidence="6">TetR/AcrR family transcriptional regulator</fullName>
    </submittedName>
</protein>
<feature type="domain" description="HTH tetR-type" evidence="5">
    <location>
        <begin position="41"/>
        <end position="101"/>
    </location>
</feature>
<dbReference type="SUPFAM" id="SSF46689">
    <property type="entry name" value="Homeodomain-like"/>
    <property type="match status" value="1"/>
</dbReference>
<keyword evidence="3" id="KW-0804">Transcription</keyword>
<dbReference type="RefSeq" id="WP_367429275.1">
    <property type="nucleotide sequence ID" value="NZ_CP108413.1"/>
</dbReference>
<dbReference type="PANTHER" id="PTHR30055">
    <property type="entry name" value="HTH-TYPE TRANSCRIPTIONAL REGULATOR RUTR"/>
    <property type="match status" value="1"/>
</dbReference>
<evidence type="ECO:0000256" key="1">
    <source>
        <dbReference type="ARBA" id="ARBA00023015"/>
    </source>
</evidence>
<organism evidence="6 7">
    <name type="scientific">Streptomyces celluloflavus</name>
    <dbReference type="NCBI Taxonomy" id="58344"/>
    <lineage>
        <taxon>Bacteria</taxon>
        <taxon>Bacillati</taxon>
        <taxon>Actinomycetota</taxon>
        <taxon>Actinomycetes</taxon>
        <taxon>Kitasatosporales</taxon>
        <taxon>Streptomycetaceae</taxon>
        <taxon>Streptomyces</taxon>
    </lineage>
</organism>
<dbReference type="SUPFAM" id="SSF48498">
    <property type="entry name" value="Tetracyclin repressor-like, C-terminal domain"/>
    <property type="match status" value="1"/>
</dbReference>
<reference evidence="6 7" key="1">
    <citation type="submission" date="2024-10" db="EMBL/GenBank/DDBJ databases">
        <title>The Natural Products Discovery Center: Release of the First 8490 Sequenced Strains for Exploring Actinobacteria Biosynthetic Diversity.</title>
        <authorList>
            <person name="Kalkreuter E."/>
            <person name="Kautsar S.A."/>
            <person name="Yang D."/>
            <person name="Bader C.D."/>
            <person name="Teijaro C.N."/>
            <person name="Fluegel L."/>
            <person name="Davis C.M."/>
            <person name="Simpson J.R."/>
            <person name="Lauterbach L."/>
            <person name="Steele A.D."/>
            <person name="Gui C."/>
            <person name="Meng S."/>
            <person name="Li G."/>
            <person name="Viehrig K."/>
            <person name="Ye F."/>
            <person name="Su P."/>
            <person name="Kiefer A.F."/>
            <person name="Nichols A."/>
            <person name="Cepeda A.J."/>
            <person name="Yan W."/>
            <person name="Fan B."/>
            <person name="Jiang Y."/>
            <person name="Adhikari A."/>
            <person name="Zheng C.-J."/>
            <person name="Schuster L."/>
            <person name="Cowan T.M."/>
            <person name="Smanski M.J."/>
            <person name="Chevrette M.G."/>
            <person name="De Carvalho L.P.S."/>
            <person name="Shen B."/>
        </authorList>
    </citation>
    <scope>NUCLEOTIDE SEQUENCE [LARGE SCALE GENOMIC DNA]</scope>
    <source>
        <strain evidence="6 7">NPDC018013</strain>
    </source>
</reference>
<dbReference type="InterPro" id="IPR001647">
    <property type="entry name" value="HTH_TetR"/>
</dbReference>
<proteinExistence type="predicted"/>
<keyword evidence="7" id="KW-1185">Reference proteome</keyword>
<dbReference type="PANTHER" id="PTHR30055:SF148">
    <property type="entry name" value="TETR-FAMILY TRANSCRIPTIONAL REGULATOR"/>
    <property type="match status" value="1"/>
</dbReference>
<evidence type="ECO:0000256" key="2">
    <source>
        <dbReference type="ARBA" id="ARBA00023125"/>
    </source>
</evidence>
<dbReference type="InterPro" id="IPR011075">
    <property type="entry name" value="TetR_C"/>
</dbReference>
<dbReference type="PRINTS" id="PR00455">
    <property type="entry name" value="HTHTETR"/>
</dbReference>
<dbReference type="Gene3D" id="1.10.10.60">
    <property type="entry name" value="Homeodomain-like"/>
    <property type="match status" value="1"/>
</dbReference>
<dbReference type="Proteomes" id="UP001610990">
    <property type="component" value="Unassembled WGS sequence"/>
</dbReference>
<dbReference type="Pfam" id="PF00440">
    <property type="entry name" value="TetR_N"/>
    <property type="match status" value="1"/>
</dbReference>
<dbReference type="InterPro" id="IPR050109">
    <property type="entry name" value="HTH-type_TetR-like_transc_reg"/>
</dbReference>
<dbReference type="PROSITE" id="PS50977">
    <property type="entry name" value="HTH_TETR_2"/>
    <property type="match status" value="1"/>
</dbReference>
<accession>A0ABW7RBK9</accession>